<keyword evidence="7" id="KW-0998">Cell outer membrane</keyword>
<evidence type="ECO:0000256" key="3">
    <source>
        <dbReference type="ARBA" id="ARBA00022452"/>
    </source>
</evidence>
<evidence type="ECO:0000259" key="8">
    <source>
        <dbReference type="Pfam" id="PF25183"/>
    </source>
</evidence>
<evidence type="ECO:0000313" key="10">
    <source>
        <dbReference type="Proteomes" id="UP000290253"/>
    </source>
</evidence>
<gene>
    <name evidence="9" type="ORF">ESZ00_09710</name>
</gene>
<proteinExistence type="predicted"/>
<name>A0A4Q1SCW5_9BACT</name>
<keyword evidence="6" id="KW-0472">Membrane</keyword>
<keyword evidence="2" id="KW-0813">Transport</keyword>
<dbReference type="SUPFAM" id="SSF49464">
    <property type="entry name" value="Carboxypeptidase regulatory domain-like"/>
    <property type="match status" value="1"/>
</dbReference>
<dbReference type="GO" id="GO:0009279">
    <property type="term" value="C:cell outer membrane"/>
    <property type="evidence" value="ECO:0007669"/>
    <property type="project" value="UniProtKB-SubCell"/>
</dbReference>
<evidence type="ECO:0000256" key="2">
    <source>
        <dbReference type="ARBA" id="ARBA00022448"/>
    </source>
</evidence>
<evidence type="ECO:0000256" key="1">
    <source>
        <dbReference type="ARBA" id="ARBA00004571"/>
    </source>
</evidence>
<dbReference type="OrthoDB" id="97893at2"/>
<evidence type="ECO:0000256" key="7">
    <source>
        <dbReference type="ARBA" id="ARBA00023237"/>
    </source>
</evidence>
<dbReference type="PANTHER" id="PTHR30069:SF29">
    <property type="entry name" value="HEMOGLOBIN AND HEMOGLOBIN-HAPTOGLOBIN-BINDING PROTEIN 1-RELATED"/>
    <property type="match status" value="1"/>
</dbReference>
<evidence type="ECO:0000256" key="5">
    <source>
        <dbReference type="ARBA" id="ARBA00022729"/>
    </source>
</evidence>
<reference evidence="9 10" key="1">
    <citation type="journal article" date="2016" name="Int. J. Syst. Evol. Microbiol.">
        <title>Acidipila dinghuensis sp. nov., an acidobacterium isolated from forest soil.</title>
        <authorList>
            <person name="Jiang Y.W."/>
            <person name="Wang J."/>
            <person name="Chen M.H."/>
            <person name="Lv Y.Y."/>
            <person name="Qiu L.H."/>
        </authorList>
    </citation>
    <scope>NUCLEOTIDE SEQUENCE [LARGE SCALE GENOMIC DNA]</scope>
    <source>
        <strain evidence="9 10">DHOF10</strain>
    </source>
</reference>
<organism evidence="9 10">
    <name type="scientific">Silvibacterium dinghuense</name>
    <dbReference type="NCBI Taxonomy" id="1560006"/>
    <lineage>
        <taxon>Bacteria</taxon>
        <taxon>Pseudomonadati</taxon>
        <taxon>Acidobacteriota</taxon>
        <taxon>Terriglobia</taxon>
        <taxon>Terriglobales</taxon>
        <taxon>Acidobacteriaceae</taxon>
        <taxon>Silvibacterium</taxon>
    </lineage>
</organism>
<accession>A0A4Q1SCW5</accession>
<sequence>MGHSAWPPVFEEQALRGNFRRRHLRNRFQLLLLATIVATLFWVGSTTTRAQSYLGSIRGTITDSSGAVVPGVEIVTEETTTHFKTTGKSNGDGAYTFASLNPGTYTVTVTAAGFRTSTQTGIVLIAGNVEQVDVRLEPGTQNEIVRVLAEQNTLMDTASPNLATTLDAKEVTSVPNNGRNPFVMATLAAGVVTTEYTQAKASQFTNPFSGVAVQIESEGSSGHNRLTLDGIPDDPAERLSGASYTGFVPSPEAVQEVKVQTSIFDAQVGHGNGTVTNTIIRGGGNAYHGALYYAFQNTYLNANTYEKVPDQDATNPAIRTPRNNDQLSQTGLVIDGPVRIPRLYDGRDKTFFMFAFERYASHTAINYSSRVPTSAERSGDFSALCTGGFDGNGLCQSGVQLYQPNSPVDANGNRTEYYADNNIASAINASAATLVNYFPQANVVNATALTVPNYISNQTSYPSTYPSFIGRVDQAIGARNKFSAIMFRSGLTQNYPLQGFPKGIGPSGYGYHVYRNNRGGSIDDVQQFSDSLVLDSRLGVMWHPFGLVYPGNENYDLSQLGISSTGLPYTSFPGLTFNSDSYAGLAGGSGGQISTNLTAALSEILTKTIARHTFRFGFDGELIRYNVQNPESGLGAYEFDRRFTQKNSVTENVGADASSGDPFASFLLGYDSSMSYNIEAAYALQQIYTAPFAQDDWRVTDKLTLNLGARWDYESPFTERYNKQVTGFCFSCTNPLQASVSGLTLDGGLEFTNASNRHPYPSDWNNFQPRIGLAYAATPKTVARAGFGIIYFNTLESPIGTGFSQTTSYNNYETSAPLYSISNPFPSGVQEPTGSSLGLSTGLGQSISFVDQNHVQPKSAQWSASVQQQMPGDYVLQIAYVGTRPTRLEVNHNINYLSKQYYDKGSAEITYLNSKVENPMAGVFSGTTSLNNTTIAQYLLLLPYPEFGSVTEDYSSIGSAPYNALQVQVQHSMKNHYTLQGNFTWSKTMDHTSYLNGFDTKLASIEDSSPTLVGNIFATVELPKFARHNLFERMVLGGWNFNSVLRLENGPLISAPGSVTIIGNTKQANPTYSRYLNTCYENTSGELVESTASAPACDSLSPVPAYRQRLSYTTQYNSTELNIRVHVKPVADASLFKQFQIRQGTTFEIRGEFFNIMNTPIFGGPGTSIGSSTWGVVTLTQANDPRIGQLTARLNF</sequence>
<evidence type="ECO:0000256" key="6">
    <source>
        <dbReference type="ARBA" id="ARBA00023136"/>
    </source>
</evidence>
<dbReference type="Proteomes" id="UP000290253">
    <property type="component" value="Unassembled WGS sequence"/>
</dbReference>
<dbReference type="GO" id="GO:0015344">
    <property type="term" value="F:siderophore uptake transmembrane transporter activity"/>
    <property type="evidence" value="ECO:0007669"/>
    <property type="project" value="TreeGrafter"/>
</dbReference>
<dbReference type="AlphaFoldDB" id="A0A4Q1SCW5"/>
<dbReference type="Pfam" id="PF25183">
    <property type="entry name" value="OMP_b-brl_4"/>
    <property type="match status" value="1"/>
</dbReference>
<protein>
    <submittedName>
        <fullName evidence="9">TonB-dependent receptor</fullName>
    </submittedName>
</protein>
<evidence type="ECO:0000256" key="4">
    <source>
        <dbReference type="ARBA" id="ARBA00022692"/>
    </source>
</evidence>
<keyword evidence="4" id="KW-0812">Transmembrane</keyword>
<evidence type="ECO:0000313" key="9">
    <source>
        <dbReference type="EMBL" id="RXS94907.1"/>
    </source>
</evidence>
<dbReference type="Gene3D" id="2.40.170.20">
    <property type="entry name" value="TonB-dependent receptor, beta-barrel domain"/>
    <property type="match status" value="1"/>
</dbReference>
<dbReference type="EMBL" id="SDMK01000002">
    <property type="protein sequence ID" value="RXS94907.1"/>
    <property type="molecule type" value="Genomic_DNA"/>
</dbReference>
<feature type="domain" description="TonB-dependent transporter Oar-like beta-barrel" evidence="8">
    <location>
        <begin position="279"/>
        <end position="1189"/>
    </location>
</feature>
<keyword evidence="9" id="KW-0675">Receptor</keyword>
<comment type="caution">
    <text evidence="9">The sequence shown here is derived from an EMBL/GenBank/DDBJ whole genome shotgun (WGS) entry which is preliminary data.</text>
</comment>
<dbReference type="GO" id="GO:0044718">
    <property type="term" value="P:siderophore transmembrane transport"/>
    <property type="evidence" value="ECO:0007669"/>
    <property type="project" value="TreeGrafter"/>
</dbReference>
<dbReference type="InterPro" id="IPR039426">
    <property type="entry name" value="TonB-dep_rcpt-like"/>
</dbReference>
<dbReference type="Gene3D" id="2.60.40.1120">
    <property type="entry name" value="Carboxypeptidase-like, regulatory domain"/>
    <property type="match status" value="1"/>
</dbReference>
<keyword evidence="10" id="KW-1185">Reference proteome</keyword>
<comment type="subcellular location">
    <subcellularLocation>
        <location evidence="1">Cell outer membrane</location>
        <topology evidence="1">Multi-pass membrane protein</topology>
    </subcellularLocation>
</comment>
<dbReference type="InterPro" id="IPR008969">
    <property type="entry name" value="CarboxyPept-like_regulatory"/>
</dbReference>
<dbReference type="InterPro" id="IPR036942">
    <property type="entry name" value="Beta-barrel_TonB_sf"/>
</dbReference>
<keyword evidence="3" id="KW-1134">Transmembrane beta strand</keyword>
<dbReference type="PANTHER" id="PTHR30069">
    <property type="entry name" value="TONB-DEPENDENT OUTER MEMBRANE RECEPTOR"/>
    <property type="match status" value="1"/>
</dbReference>
<keyword evidence="5" id="KW-0732">Signal</keyword>
<dbReference type="SUPFAM" id="SSF56935">
    <property type="entry name" value="Porins"/>
    <property type="match status" value="1"/>
</dbReference>
<dbReference type="Pfam" id="PF13620">
    <property type="entry name" value="CarboxypepD_reg"/>
    <property type="match status" value="1"/>
</dbReference>
<dbReference type="InterPro" id="IPR057601">
    <property type="entry name" value="Oar-like_b-barrel"/>
</dbReference>